<dbReference type="GO" id="GO:0005524">
    <property type="term" value="F:ATP binding"/>
    <property type="evidence" value="ECO:0007669"/>
    <property type="project" value="UniProtKB-KW"/>
</dbReference>
<dbReference type="Gramene" id="TVU03500">
    <property type="protein sequence ID" value="TVU03500"/>
    <property type="gene ID" value="EJB05_50961"/>
</dbReference>
<comment type="caution">
    <text evidence="6">The sequence shown here is derived from an EMBL/GenBank/DDBJ whole genome shotgun (WGS) entry which is preliminary data.</text>
</comment>
<reference evidence="6 7" key="1">
    <citation type="journal article" date="2019" name="Sci. Rep.">
        <title>A high-quality genome of Eragrostis curvula grass provides insights into Poaceae evolution and supports new strategies to enhance forage quality.</title>
        <authorList>
            <person name="Carballo J."/>
            <person name="Santos B.A.C.M."/>
            <person name="Zappacosta D."/>
            <person name="Garbus I."/>
            <person name="Selva J.P."/>
            <person name="Gallo C.A."/>
            <person name="Diaz A."/>
            <person name="Albertini E."/>
            <person name="Caccamo M."/>
            <person name="Echenique V."/>
        </authorList>
    </citation>
    <scope>NUCLEOTIDE SEQUENCE [LARGE SCALE GENOMIC DNA]</scope>
    <source>
        <strain evidence="7">cv. Victoria</strain>
        <tissue evidence="6">Leaf</tissue>
    </source>
</reference>
<comment type="similarity">
    <text evidence="1">Belongs to the IPP transferase family.</text>
</comment>
<evidence type="ECO:0000256" key="4">
    <source>
        <dbReference type="ARBA" id="ARBA00022741"/>
    </source>
</evidence>
<dbReference type="GO" id="GO:0009691">
    <property type="term" value="P:cytokinin biosynthetic process"/>
    <property type="evidence" value="ECO:0007669"/>
    <property type="project" value="UniProtKB-KW"/>
</dbReference>
<organism evidence="6 7">
    <name type="scientific">Eragrostis curvula</name>
    <name type="common">weeping love grass</name>
    <dbReference type="NCBI Taxonomy" id="38414"/>
    <lineage>
        <taxon>Eukaryota</taxon>
        <taxon>Viridiplantae</taxon>
        <taxon>Streptophyta</taxon>
        <taxon>Embryophyta</taxon>
        <taxon>Tracheophyta</taxon>
        <taxon>Spermatophyta</taxon>
        <taxon>Magnoliopsida</taxon>
        <taxon>Liliopsida</taxon>
        <taxon>Poales</taxon>
        <taxon>Poaceae</taxon>
        <taxon>PACMAD clade</taxon>
        <taxon>Chloridoideae</taxon>
        <taxon>Eragrostideae</taxon>
        <taxon>Eragrostidinae</taxon>
        <taxon>Eragrostis</taxon>
    </lineage>
</organism>
<gene>
    <name evidence="6" type="ORF">EJB05_50961</name>
</gene>
<dbReference type="Pfam" id="PF01715">
    <property type="entry name" value="IPPT"/>
    <property type="match status" value="2"/>
</dbReference>
<dbReference type="OrthoDB" id="775260at2759"/>
<keyword evidence="2" id="KW-0808">Transferase</keyword>
<dbReference type="InterPro" id="IPR027417">
    <property type="entry name" value="P-loop_NTPase"/>
</dbReference>
<keyword evidence="5" id="KW-0067">ATP-binding</keyword>
<dbReference type="AlphaFoldDB" id="A0A5J9SWZ6"/>
<sequence>MLAIKPIVIMGATGTGKTKLSIDVSKVIGGEVINADKMQIYGGLDITTNKVHLNDQYGIPHHLIGSISATTGDFPVSFFRSIATSTAKSIVRRGRIPVLVGGSNSLIHGFLADRLDPSLIDPFAIDEYRPALRFPSCLLWLHAHESILNEYLSRRIDDMVDAGLVEEIKDFFGTTILRKPVEYIGLARAIGVGELRDYFAGCKKLYDCIDEMKFNTHALARAQAAKIQHIADVWGWPVCPLDTTETIRAHLTGSNHNAKAIAWERDVSGPGLTTINDFLDG</sequence>
<proteinExistence type="inferred from homology"/>
<evidence type="ECO:0000256" key="5">
    <source>
        <dbReference type="ARBA" id="ARBA00022840"/>
    </source>
</evidence>
<evidence type="ECO:0000256" key="2">
    <source>
        <dbReference type="ARBA" id="ARBA00022679"/>
    </source>
</evidence>
<dbReference type="Gene3D" id="1.10.287.890">
    <property type="entry name" value="Crystal structure of tRNA isopentenylpyrophosphate transferase (bh2366) domain"/>
    <property type="match status" value="1"/>
</dbReference>
<name>A0A5J9SWZ6_9POAL</name>
<evidence type="ECO:0000313" key="6">
    <source>
        <dbReference type="EMBL" id="TVU03500.1"/>
    </source>
</evidence>
<dbReference type="GO" id="GO:0005739">
    <property type="term" value="C:mitochondrion"/>
    <property type="evidence" value="ECO:0007669"/>
    <property type="project" value="TreeGrafter"/>
</dbReference>
<accession>A0A5J9SWZ6</accession>
<evidence type="ECO:0000256" key="3">
    <source>
        <dbReference type="ARBA" id="ARBA00022712"/>
    </source>
</evidence>
<feature type="non-terminal residue" evidence="6">
    <location>
        <position position="1"/>
    </location>
</feature>
<keyword evidence="3" id="KW-0203">Cytokinin biosynthesis</keyword>
<evidence type="ECO:0000256" key="1">
    <source>
        <dbReference type="ARBA" id="ARBA00005842"/>
    </source>
</evidence>
<dbReference type="InterPro" id="IPR039657">
    <property type="entry name" value="Dimethylallyltransferase"/>
</dbReference>
<dbReference type="Proteomes" id="UP000324897">
    <property type="component" value="Unassembled WGS sequence"/>
</dbReference>
<dbReference type="EMBL" id="RWGY01000172">
    <property type="protein sequence ID" value="TVU03500.1"/>
    <property type="molecule type" value="Genomic_DNA"/>
</dbReference>
<keyword evidence="4" id="KW-0547">Nucleotide-binding</keyword>
<dbReference type="Gene3D" id="3.40.50.300">
    <property type="entry name" value="P-loop containing nucleotide triphosphate hydrolases"/>
    <property type="match status" value="1"/>
</dbReference>
<dbReference type="PANTHER" id="PTHR11088">
    <property type="entry name" value="TRNA DIMETHYLALLYLTRANSFERASE"/>
    <property type="match status" value="1"/>
</dbReference>
<dbReference type="SUPFAM" id="SSF52540">
    <property type="entry name" value="P-loop containing nucleoside triphosphate hydrolases"/>
    <property type="match status" value="1"/>
</dbReference>
<protein>
    <recommendedName>
        <fullName evidence="8">Adenylate isopentenyltransferase</fullName>
    </recommendedName>
</protein>
<dbReference type="PANTHER" id="PTHR11088:SF58">
    <property type="entry name" value="OS07G0190150 PROTEIN"/>
    <property type="match status" value="1"/>
</dbReference>
<evidence type="ECO:0000313" key="7">
    <source>
        <dbReference type="Proteomes" id="UP000324897"/>
    </source>
</evidence>
<evidence type="ECO:0008006" key="8">
    <source>
        <dbReference type="Google" id="ProtNLM"/>
    </source>
</evidence>
<dbReference type="GO" id="GO:0052381">
    <property type="term" value="F:tRNA dimethylallyltransferase activity"/>
    <property type="evidence" value="ECO:0007669"/>
    <property type="project" value="TreeGrafter"/>
</dbReference>
<keyword evidence="7" id="KW-1185">Reference proteome</keyword>
<dbReference type="GO" id="GO:0006400">
    <property type="term" value="P:tRNA modification"/>
    <property type="evidence" value="ECO:0007669"/>
    <property type="project" value="TreeGrafter"/>
</dbReference>